<dbReference type="OrthoDB" id="10656232at2759"/>
<sequence length="211" mass="22816">MLVISGLPGPMQRPRLRVYAGNATATAPPLLTLKFVKQHRLAAGGLQQLVDSVRGPQQAQQAWELVALLASRPLPAHTAHVVAHTAVQLVNLSLSKGDYSILHALLAQRPRPFAFGRRSLESLLRAVLAADVEPGELQAVIRLAPGGALGARAFFALVRSFEARGRAAEALRCFQQMQVLGLRLSPAMEETFQRLRDGRAPASRHALAAHR</sequence>
<reference evidence="1 2" key="1">
    <citation type="journal article" date="2013" name="BMC Genomics">
        <title>Reconstruction of the lipid metabolism for the microalga Monoraphidium neglectum from its genome sequence reveals characteristics suitable for biofuel production.</title>
        <authorList>
            <person name="Bogen C."/>
            <person name="Al-Dilaimi A."/>
            <person name="Albersmeier A."/>
            <person name="Wichmann J."/>
            <person name="Grundmann M."/>
            <person name="Rupp O."/>
            <person name="Lauersen K.J."/>
            <person name="Blifernez-Klassen O."/>
            <person name="Kalinowski J."/>
            <person name="Goesmann A."/>
            <person name="Mussgnug J.H."/>
            <person name="Kruse O."/>
        </authorList>
    </citation>
    <scope>NUCLEOTIDE SEQUENCE [LARGE SCALE GENOMIC DNA]</scope>
    <source>
        <strain evidence="1 2">SAG 48.87</strain>
    </source>
</reference>
<dbReference type="Proteomes" id="UP000054498">
    <property type="component" value="Unassembled WGS sequence"/>
</dbReference>
<gene>
    <name evidence="1" type="ORF">MNEG_7593</name>
</gene>
<dbReference type="EMBL" id="KK101576">
    <property type="protein sequence ID" value="KIZ00369.1"/>
    <property type="molecule type" value="Genomic_DNA"/>
</dbReference>
<name>A0A0D2KYT6_9CHLO</name>
<dbReference type="GeneID" id="25740469"/>
<keyword evidence="2" id="KW-1185">Reference proteome</keyword>
<organism evidence="1 2">
    <name type="scientific">Monoraphidium neglectum</name>
    <dbReference type="NCBI Taxonomy" id="145388"/>
    <lineage>
        <taxon>Eukaryota</taxon>
        <taxon>Viridiplantae</taxon>
        <taxon>Chlorophyta</taxon>
        <taxon>core chlorophytes</taxon>
        <taxon>Chlorophyceae</taxon>
        <taxon>CS clade</taxon>
        <taxon>Sphaeropleales</taxon>
        <taxon>Selenastraceae</taxon>
        <taxon>Monoraphidium</taxon>
    </lineage>
</organism>
<evidence type="ECO:0000313" key="1">
    <source>
        <dbReference type="EMBL" id="KIZ00369.1"/>
    </source>
</evidence>
<dbReference type="STRING" id="145388.A0A0D2KYT6"/>
<accession>A0A0D2KYT6</accession>
<evidence type="ECO:0008006" key="3">
    <source>
        <dbReference type="Google" id="ProtNLM"/>
    </source>
</evidence>
<evidence type="ECO:0000313" key="2">
    <source>
        <dbReference type="Proteomes" id="UP000054498"/>
    </source>
</evidence>
<dbReference type="AlphaFoldDB" id="A0A0D2KYT6"/>
<dbReference type="RefSeq" id="XP_013899388.1">
    <property type="nucleotide sequence ID" value="XM_014043934.1"/>
</dbReference>
<proteinExistence type="predicted"/>
<dbReference type="KEGG" id="mng:MNEG_7593"/>
<protein>
    <recommendedName>
        <fullName evidence="3">Pentatricopeptide repeat-containing protein</fullName>
    </recommendedName>
</protein>